<dbReference type="InterPro" id="IPR021344">
    <property type="entry name" value="DUF2970"/>
</dbReference>
<feature type="region of interest" description="Disordered" evidence="1">
    <location>
        <begin position="1"/>
        <end position="23"/>
    </location>
</feature>
<organism evidence="3 4">
    <name type="scientific">Granulosicoccus antarcticus IMCC3135</name>
    <dbReference type="NCBI Taxonomy" id="1192854"/>
    <lineage>
        <taxon>Bacteria</taxon>
        <taxon>Pseudomonadati</taxon>
        <taxon>Pseudomonadota</taxon>
        <taxon>Gammaproteobacteria</taxon>
        <taxon>Chromatiales</taxon>
        <taxon>Granulosicoccaceae</taxon>
        <taxon>Granulosicoccus</taxon>
    </lineage>
</organism>
<dbReference type="Pfam" id="PF11174">
    <property type="entry name" value="DUF2970"/>
    <property type="match status" value="1"/>
</dbReference>
<dbReference type="AlphaFoldDB" id="A0A2Z2NX66"/>
<evidence type="ECO:0000256" key="2">
    <source>
        <dbReference type="SAM" id="Phobius"/>
    </source>
</evidence>
<name>A0A2Z2NX66_9GAMM</name>
<reference evidence="3 4" key="1">
    <citation type="submission" date="2016-12" db="EMBL/GenBank/DDBJ databases">
        <authorList>
            <person name="Song W.-J."/>
            <person name="Kurnit D.M."/>
        </authorList>
    </citation>
    <scope>NUCLEOTIDE SEQUENCE [LARGE SCALE GENOMIC DNA]</scope>
    <source>
        <strain evidence="3 4">IMCC3135</strain>
    </source>
</reference>
<gene>
    <name evidence="3" type="ORF">IMCC3135_24955</name>
</gene>
<evidence type="ECO:0000313" key="3">
    <source>
        <dbReference type="EMBL" id="ASJ75055.1"/>
    </source>
</evidence>
<dbReference type="Proteomes" id="UP000250079">
    <property type="component" value="Chromosome"/>
</dbReference>
<proteinExistence type="predicted"/>
<dbReference type="EMBL" id="CP018632">
    <property type="protein sequence ID" value="ASJ75055.1"/>
    <property type="molecule type" value="Genomic_DNA"/>
</dbReference>
<evidence type="ECO:0008006" key="5">
    <source>
        <dbReference type="Google" id="ProtNLM"/>
    </source>
</evidence>
<accession>A0A2Z2NX66</accession>
<dbReference type="KEGG" id="gai:IMCC3135_24955"/>
<evidence type="ECO:0000256" key="1">
    <source>
        <dbReference type="SAM" id="MobiDB-lite"/>
    </source>
</evidence>
<dbReference type="OrthoDB" id="5625885at2"/>
<evidence type="ECO:0000313" key="4">
    <source>
        <dbReference type="Proteomes" id="UP000250079"/>
    </source>
</evidence>
<protein>
    <recommendedName>
        <fullName evidence="5">DUF2970 domain-containing protein</fullName>
    </recommendedName>
</protein>
<keyword evidence="2" id="KW-1133">Transmembrane helix</keyword>
<keyword evidence="2" id="KW-0812">Transmembrane</keyword>
<feature type="transmembrane region" description="Helical" evidence="2">
    <location>
        <begin position="56"/>
        <end position="81"/>
    </location>
</feature>
<keyword evidence="2" id="KW-0472">Membrane</keyword>
<dbReference type="RefSeq" id="WP_088920014.1">
    <property type="nucleotide sequence ID" value="NZ_CP018632.1"/>
</dbReference>
<keyword evidence="4" id="KW-1185">Reference proteome</keyword>
<sequence>MTQSPEKSSSHTDGDGGVSERSGTSFWNIVQSVGAGLIGVQSKKNRERDFTQGKPLHFIIGGFIGTFVFLFVVWLIVQYLLATS</sequence>